<dbReference type="EMBL" id="MIHC01000012">
    <property type="protein sequence ID" value="ODR07523.1"/>
    <property type="molecule type" value="Genomic_DNA"/>
</dbReference>
<dbReference type="InterPro" id="IPR038332">
    <property type="entry name" value="PPE_sf"/>
</dbReference>
<name>A0A1E3T120_9MYCO</name>
<dbReference type="PANTHER" id="PTHR46766:SF1">
    <property type="entry name" value="GLUTAMINE-RICH PROTEIN 2"/>
    <property type="match status" value="1"/>
</dbReference>
<dbReference type="InterPro" id="IPR000030">
    <property type="entry name" value="PPE_dom"/>
</dbReference>
<feature type="region of interest" description="Disordered" evidence="2">
    <location>
        <begin position="168"/>
        <end position="197"/>
    </location>
</feature>
<sequence length="533" mass="54181">MTAPIWMAAPPEVHSALLSSGPGPGSLLAAAAAWDSLSTEYASTAEELSGLLAAVQAGAWQGPSAESYVAAHAPYLEWLAQASADSAATAALHETAAAAYTAALAAMPTLPELATNHVVHGVLVGTNFFGINTIPIALNEADYARMWVQAATTMTTYQALSDAALAATPPADPPPQILKAPDDSGDTGDDEEFPDPTVDNPFNQFLAQILRWFGIDWNPSQATVNGIPYDEYTNPGQLIFWIVRALELLEDFEQFGQYLQTNPALAFQYIAFLEAVDWPTHIAEIASWLSSAPQLLLVPVIAAVAPLGAIGGLGGLAGLAGIPHLAVVPAPPPAASAPPALAPVLGTTPIAAPAAAPATASTPAPTPAASTVASPAPSAPPATGSAPFVPPYVIGPPGIESKTGTSAAAAAGAKKKAPEPDSAAAAAAAAREAVRAKRRRKARQRGYGEEYMDMNVDVDPDWVEPAGPAAVASDQGAGNLGFAGTAHKQTASPAGLATLAGGEFGGDPQSPMMPGTWDTGDAPAEGEELQDNS</sequence>
<evidence type="ECO:0008006" key="7">
    <source>
        <dbReference type="Google" id="ProtNLM"/>
    </source>
</evidence>
<proteinExistence type="inferred from homology"/>
<protein>
    <recommendedName>
        <fullName evidence="7">PPE family protein</fullName>
    </recommendedName>
</protein>
<dbReference type="STRING" id="243061.AWC25_05440"/>
<accession>A0A1E3T120</accession>
<keyword evidence="6" id="KW-1185">Reference proteome</keyword>
<feature type="domain" description="PPE-PPW subfamily C-terminal" evidence="4">
    <location>
        <begin position="471"/>
        <end position="517"/>
    </location>
</feature>
<comment type="similarity">
    <text evidence="1">Belongs to the mycobacterial PPE family.</text>
</comment>
<feature type="compositionally biased region" description="Acidic residues" evidence="2">
    <location>
        <begin position="183"/>
        <end position="194"/>
    </location>
</feature>
<evidence type="ECO:0000256" key="2">
    <source>
        <dbReference type="SAM" id="MobiDB-lite"/>
    </source>
</evidence>
<evidence type="ECO:0000313" key="6">
    <source>
        <dbReference type="Proteomes" id="UP000094224"/>
    </source>
</evidence>
<dbReference type="FunFam" id="1.20.1260.20:FF:000001">
    <property type="entry name" value="PPE family protein PPE41"/>
    <property type="match status" value="1"/>
</dbReference>
<feature type="region of interest" description="Disordered" evidence="2">
    <location>
        <begin position="494"/>
        <end position="533"/>
    </location>
</feature>
<dbReference type="RefSeq" id="WP_069399965.1">
    <property type="nucleotide sequence ID" value="NZ_JACKTB010000012.1"/>
</dbReference>
<dbReference type="Proteomes" id="UP000094224">
    <property type="component" value="Unassembled WGS sequence"/>
</dbReference>
<dbReference type="InterPro" id="IPR043641">
    <property type="entry name" value="PPE-PPW_C"/>
</dbReference>
<reference evidence="6" key="1">
    <citation type="submission" date="2016-09" db="EMBL/GenBank/DDBJ databases">
        <authorList>
            <person name="Greninger A.L."/>
            <person name="Jerome K.R."/>
            <person name="Mcnair B."/>
            <person name="Wallis C."/>
            <person name="Fang F."/>
        </authorList>
    </citation>
    <scope>NUCLEOTIDE SEQUENCE [LARGE SCALE GENOMIC DNA]</scope>
    <source>
        <strain evidence="6">BC1_M4</strain>
    </source>
</reference>
<evidence type="ECO:0000259" key="4">
    <source>
        <dbReference type="Pfam" id="PF18878"/>
    </source>
</evidence>
<dbReference type="OrthoDB" id="4753487at2"/>
<dbReference type="PANTHER" id="PTHR46766">
    <property type="entry name" value="GLUTAMINE-RICH PROTEIN 2"/>
    <property type="match status" value="1"/>
</dbReference>
<organism evidence="5 6">
    <name type="scientific">Mycobacterium sherrisii</name>
    <dbReference type="NCBI Taxonomy" id="243061"/>
    <lineage>
        <taxon>Bacteria</taxon>
        <taxon>Bacillati</taxon>
        <taxon>Actinomycetota</taxon>
        <taxon>Actinomycetes</taxon>
        <taxon>Mycobacteriales</taxon>
        <taxon>Mycobacteriaceae</taxon>
        <taxon>Mycobacterium</taxon>
        <taxon>Mycobacterium simiae complex</taxon>
    </lineage>
</organism>
<feature type="region of interest" description="Disordered" evidence="2">
    <location>
        <begin position="403"/>
        <end position="424"/>
    </location>
</feature>
<dbReference type="AlphaFoldDB" id="A0A1E3T120"/>
<gene>
    <name evidence="5" type="ORF">BHQ21_09070</name>
</gene>
<dbReference type="SUPFAM" id="SSF140459">
    <property type="entry name" value="PE/PPE dimer-like"/>
    <property type="match status" value="1"/>
</dbReference>
<feature type="domain" description="PPE" evidence="3">
    <location>
        <begin position="6"/>
        <end position="168"/>
    </location>
</feature>
<evidence type="ECO:0000313" key="5">
    <source>
        <dbReference type="EMBL" id="ODR07523.1"/>
    </source>
</evidence>
<evidence type="ECO:0000256" key="1">
    <source>
        <dbReference type="ARBA" id="ARBA00010652"/>
    </source>
</evidence>
<dbReference type="Pfam" id="PF00823">
    <property type="entry name" value="PPE"/>
    <property type="match status" value="1"/>
</dbReference>
<evidence type="ECO:0000259" key="3">
    <source>
        <dbReference type="Pfam" id="PF00823"/>
    </source>
</evidence>
<feature type="region of interest" description="Disordered" evidence="2">
    <location>
        <begin position="356"/>
        <end position="382"/>
    </location>
</feature>
<dbReference type="Gene3D" id="1.20.1260.20">
    <property type="entry name" value="PPE superfamily"/>
    <property type="match status" value="1"/>
</dbReference>
<comment type="caution">
    <text evidence="5">The sequence shown here is derived from an EMBL/GenBank/DDBJ whole genome shotgun (WGS) entry which is preliminary data.</text>
</comment>
<feature type="compositionally biased region" description="Low complexity" evidence="2">
    <location>
        <begin position="403"/>
        <end position="412"/>
    </location>
</feature>
<dbReference type="Pfam" id="PF18878">
    <property type="entry name" value="PPE-PPW"/>
    <property type="match status" value="1"/>
</dbReference>
<feature type="compositionally biased region" description="Acidic residues" evidence="2">
    <location>
        <begin position="524"/>
        <end position="533"/>
    </location>
</feature>
<dbReference type="GO" id="GO:0052572">
    <property type="term" value="P:response to host immune response"/>
    <property type="evidence" value="ECO:0007669"/>
    <property type="project" value="TreeGrafter"/>
</dbReference>